<sequence length="176" mass="20562">MIYAYIRTGKLKDIEYIKEMSKADIVLIDLVSEWGTSENNEFEKLVDSLEENDTVVIKSIDNLVTMSRKTQFCDINDFISLFKLCRKKNIKLISLEDKRGMDLLDVDAYKLICLIEEGINKRMNLTTKLGRPSKFPKCFLETYYKFRNKGINAYEAGKELGINYKTFYVLVKEFES</sequence>
<dbReference type="InterPro" id="IPR036162">
    <property type="entry name" value="Resolvase-like_N_sf"/>
</dbReference>
<keyword evidence="2" id="KW-1185">Reference proteome</keyword>
<organism evidence="1 2">
    <name type="scientific">Clostridium drakei</name>
    <dbReference type="NCBI Taxonomy" id="332101"/>
    <lineage>
        <taxon>Bacteria</taxon>
        <taxon>Bacillati</taxon>
        <taxon>Bacillota</taxon>
        <taxon>Clostridia</taxon>
        <taxon>Eubacteriales</taxon>
        <taxon>Clostridiaceae</taxon>
        <taxon>Clostridium</taxon>
    </lineage>
</organism>
<dbReference type="Proteomes" id="UP000244910">
    <property type="component" value="Chromosome"/>
</dbReference>
<dbReference type="GO" id="GO:0000150">
    <property type="term" value="F:DNA strand exchange activity"/>
    <property type="evidence" value="ECO:0007669"/>
    <property type="project" value="InterPro"/>
</dbReference>
<evidence type="ECO:0008006" key="3">
    <source>
        <dbReference type="Google" id="ProtNLM"/>
    </source>
</evidence>
<dbReference type="KEGG" id="cdrk:B9W14_20305"/>
<dbReference type="RefSeq" id="WP_032077331.1">
    <property type="nucleotide sequence ID" value="NZ_CP020953.1"/>
</dbReference>
<dbReference type="SUPFAM" id="SSF53041">
    <property type="entry name" value="Resolvase-like"/>
    <property type="match status" value="1"/>
</dbReference>
<reference evidence="2" key="1">
    <citation type="submission" date="2017-04" db="EMBL/GenBank/DDBJ databases">
        <authorList>
            <person name="Song Y."/>
            <person name="Cho B.-K."/>
        </authorList>
    </citation>
    <scope>NUCLEOTIDE SEQUENCE [LARGE SCALE GENOMIC DNA]</scope>
    <source>
        <strain evidence="2">SL1</strain>
    </source>
</reference>
<accession>A0A2U8DVN3</accession>
<protein>
    <recommendedName>
        <fullName evidence="3">Resolvase/invertase-type recombinase catalytic domain-containing protein</fullName>
    </recommendedName>
</protein>
<gene>
    <name evidence="1" type="ORF">B9W14_20305</name>
</gene>
<dbReference type="Gene3D" id="3.40.50.1390">
    <property type="entry name" value="Resolvase, N-terminal catalytic domain"/>
    <property type="match status" value="1"/>
</dbReference>
<name>A0A2U8DVN3_9CLOT</name>
<proteinExistence type="predicted"/>
<evidence type="ECO:0000313" key="2">
    <source>
        <dbReference type="Proteomes" id="UP000244910"/>
    </source>
</evidence>
<dbReference type="AlphaFoldDB" id="A0A2U8DVN3"/>
<dbReference type="GO" id="GO:0003677">
    <property type="term" value="F:DNA binding"/>
    <property type="evidence" value="ECO:0007669"/>
    <property type="project" value="InterPro"/>
</dbReference>
<dbReference type="EMBL" id="CP020953">
    <property type="protein sequence ID" value="AWI06738.1"/>
    <property type="molecule type" value="Genomic_DNA"/>
</dbReference>
<evidence type="ECO:0000313" key="1">
    <source>
        <dbReference type="EMBL" id="AWI06738.1"/>
    </source>
</evidence>